<evidence type="ECO:0000313" key="2">
    <source>
        <dbReference type="Proteomes" id="UP001060085"/>
    </source>
</evidence>
<dbReference type="Proteomes" id="UP001060085">
    <property type="component" value="Linkage Group LG03"/>
</dbReference>
<proteinExistence type="predicted"/>
<evidence type="ECO:0000313" key="1">
    <source>
        <dbReference type="EMBL" id="KAI5674110.1"/>
    </source>
</evidence>
<keyword evidence="2" id="KW-1185">Reference proteome</keyword>
<comment type="caution">
    <text evidence="1">The sequence shown here is derived from an EMBL/GenBank/DDBJ whole genome shotgun (WGS) entry which is preliminary data.</text>
</comment>
<reference evidence="2" key="1">
    <citation type="journal article" date="2023" name="Nat. Plants">
        <title>Single-cell RNA sequencing provides a high-resolution roadmap for understanding the multicellular compartmentation of specialized metabolism.</title>
        <authorList>
            <person name="Sun S."/>
            <person name="Shen X."/>
            <person name="Li Y."/>
            <person name="Li Y."/>
            <person name="Wang S."/>
            <person name="Li R."/>
            <person name="Zhang H."/>
            <person name="Shen G."/>
            <person name="Guo B."/>
            <person name="Wei J."/>
            <person name="Xu J."/>
            <person name="St-Pierre B."/>
            <person name="Chen S."/>
            <person name="Sun C."/>
        </authorList>
    </citation>
    <scope>NUCLEOTIDE SEQUENCE [LARGE SCALE GENOMIC DNA]</scope>
</reference>
<dbReference type="EMBL" id="CM044703">
    <property type="protein sequence ID" value="KAI5674110.1"/>
    <property type="molecule type" value="Genomic_DNA"/>
</dbReference>
<gene>
    <name evidence="1" type="ORF">M9H77_14474</name>
</gene>
<protein>
    <submittedName>
        <fullName evidence="1">Uncharacterized protein</fullName>
    </submittedName>
</protein>
<name>A0ACC0BN76_CATRO</name>
<organism evidence="1 2">
    <name type="scientific">Catharanthus roseus</name>
    <name type="common">Madagascar periwinkle</name>
    <name type="synonym">Vinca rosea</name>
    <dbReference type="NCBI Taxonomy" id="4058"/>
    <lineage>
        <taxon>Eukaryota</taxon>
        <taxon>Viridiplantae</taxon>
        <taxon>Streptophyta</taxon>
        <taxon>Embryophyta</taxon>
        <taxon>Tracheophyta</taxon>
        <taxon>Spermatophyta</taxon>
        <taxon>Magnoliopsida</taxon>
        <taxon>eudicotyledons</taxon>
        <taxon>Gunneridae</taxon>
        <taxon>Pentapetalae</taxon>
        <taxon>asterids</taxon>
        <taxon>lamiids</taxon>
        <taxon>Gentianales</taxon>
        <taxon>Apocynaceae</taxon>
        <taxon>Rauvolfioideae</taxon>
        <taxon>Vinceae</taxon>
        <taxon>Catharanthinae</taxon>
        <taxon>Catharanthus</taxon>
    </lineage>
</organism>
<sequence>MSVSMRDLDPAFQGAGQKAGIEIWRIENFNPVPVPKSSYGKFFTGDSYVILKTAALKNGALRHDIHYWLGKDTSQDEAGTAAVKTVELDAALGGRAVQYREVQGHETEKFLSYFKPCIIPQEGGVASGFKHAEAEEHKIRLFVCKGKHVVHVKEVPFARSSLNHDDIFILDTKSKIFQFNGSNSSIQERAKALEVVQYIKDTYHDGKCEVAAIEDGKLMADADTGEFWGLFGGFAPLPRKTTHDETRSNDALPTRLFQVAKGQSTPVEVDSLTRELLDTNKCYILDCGVEVFLWMGRATSLDERKSASGAADELVRGLDRSKCHIVRVIEGFETVMFRSKFDSWPQSTNVAVSEDGRGKVAAMLKRQGVNVKGLLKSTPPKEEPQPYIDCTGNLQVWRVNGQEKTLLPAVEQSKFYSGDCYIFQYSYPGDEKEEFLIGTWFGKQSVEEDRVSATSQASKMVESLKFLATQARIYEGNEPIQFFAIFQSFMIFKGGLSEGYKKYISENELPDDTYSQDGLALFRVQGTGPDNMQAIQVEPVATSLNSSYCYILHSGSSLFTWSGNLTTSEDQELVERQLDIIKPDMQSKVQKEGAESEQFWDLLGGKSEYPSQKLGREAETDPHLFSCTLSKGELQVKEIYNFNQDDLMTEDIFILDCHSDIYVWVGQQVQPKNKIQALTIGEKFLERDFLLEKISREAPIYVVMEGSEPSFFTRFFTWDSSKSAMHGNSFQRKLAIVKGVATPVVDKPKRRTPASYGGRSPAPEKSQRSRSMSFSPDRVRVRGRSPAFNALAATFENPNARNLSTPPPMGRKIYPKSVTPDSSKVASRSAAIAALTASFEQPAPARETIIPRSVKVTPEASKLETNSKENSVGNKTESPKPPKPETIQEDVKEGETEDEEGLPIYPYERVKTTSTDPATEIDVTKRETYLSSEEFKEKFGMAKAAFYKLPKWKQNKLKMALQLF</sequence>
<accession>A0ACC0BN76</accession>